<keyword evidence="4" id="KW-1185">Reference proteome</keyword>
<dbReference type="PANTHER" id="PTHR12192:SF2">
    <property type="entry name" value="GLUTATHIONE-SPECIFIC GAMMA-GLUTAMYLCYCLOTRANSFERASE 2"/>
    <property type="match status" value="1"/>
</dbReference>
<sequence length="239" mass="27593">MTVEKTGIWVLGYGSLIYKPPPHYTHRIPTVIYGFMRRFWQSSVDHRGTPESPGRVVTLVPFREIKAHPEFLRDYEKYENRGVKIDLEQWGTHDLKTIGVVYYIPADKAAEVKEYLDVREQNGYTMHEVEVHLDLTESDARDEELVEAISELEVHEVTGKKVLTTNVYIGTVTNEAFIGPENIEDTAKVIATNVGPSGTNFDYLRMLCESMESMDTCEEEDQYLIALFEEVKRLRNRKK</sequence>
<accession>A0ABR4NX69</accession>
<keyword evidence="2" id="KW-0456">Lyase</keyword>
<dbReference type="Proteomes" id="UP001623330">
    <property type="component" value="Unassembled WGS sequence"/>
</dbReference>
<protein>
    <recommendedName>
        <fullName evidence="1">glutathione-specific gamma-glutamylcyclotransferase</fullName>
        <ecNumber evidence="1">4.3.2.7</ecNumber>
    </recommendedName>
</protein>
<evidence type="ECO:0000313" key="3">
    <source>
        <dbReference type="EMBL" id="KAL3233505.1"/>
    </source>
</evidence>
<dbReference type="InterPro" id="IPR013024">
    <property type="entry name" value="GGCT-like"/>
</dbReference>
<dbReference type="CDD" id="cd06661">
    <property type="entry name" value="GGCT_like"/>
    <property type="match status" value="1"/>
</dbReference>
<evidence type="ECO:0000313" key="4">
    <source>
        <dbReference type="Proteomes" id="UP001623330"/>
    </source>
</evidence>
<dbReference type="InterPro" id="IPR006840">
    <property type="entry name" value="ChaC"/>
</dbReference>
<dbReference type="PANTHER" id="PTHR12192">
    <property type="entry name" value="CATION TRANSPORT PROTEIN CHAC-RELATED"/>
    <property type="match status" value="1"/>
</dbReference>
<evidence type="ECO:0000256" key="2">
    <source>
        <dbReference type="ARBA" id="ARBA00023239"/>
    </source>
</evidence>
<proteinExistence type="predicted"/>
<dbReference type="EC" id="4.3.2.7" evidence="1"/>
<comment type="caution">
    <text evidence="3">The sequence shown here is derived from an EMBL/GenBank/DDBJ whole genome shotgun (WGS) entry which is preliminary data.</text>
</comment>
<reference evidence="3 4" key="1">
    <citation type="submission" date="2024-05" db="EMBL/GenBank/DDBJ databases">
        <title>Long read based assembly of the Candida bracarensis genome reveals expanded adhesin content.</title>
        <authorList>
            <person name="Marcet-Houben M."/>
            <person name="Ksiezopolska E."/>
            <person name="Gabaldon T."/>
        </authorList>
    </citation>
    <scope>NUCLEOTIDE SEQUENCE [LARGE SCALE GENOMIC DNA]</scope>
    <source>
        <strain evidence="3 4">CBM6</strain>
    </source>
</reference>
<gene>
    <name evidence="3" type="ORF">RNJ44_03545</name>
</gene>
<name>A0ABR4NX69_9SACH</name>
<dbReference type="Pfam" id="PF04752">
    <property type="entry name" value="ChaC"/>
    <property type="match status" value="1"/>
</dbReference>
<evidence type="ECO:0000256" key="1">
    <source>
        <dbReference type="ARBA" id="ARBA00012344"/>
    </source>
</evidence>
<organism evidence="3 4">
    <name type="scientific">Nakaseomyces bracarensis</name>
    <dbReference type="NCBI Taxonomy" id="273131"/>
    <lineage>
        <taxon>Eukaryota</taxon>
        <taxon>Fungi</taxon>
        <taxon>Dikarya</taxon>
        <taxon>Ascomycota</taxon>
        <taxon>Saccharomycotina</taxon>
        <taxon>Saccharomycetes</taxon>
        <taxon>Saccharomycetales</taxon>
        <taxon>Saccharomycetaceae</taxon>
        <taxon>Nakaseomyces</taxon>
    </lineage>
</organism>
<dbReference type="EMBL" id="JBEVYD010000004">
    <property type="protein sequence ID" value="KAL3233505.1"/>
    <property type="molecule type" value="Genomic_DNA"/>
</dbReference>